<evidence type="ECO:0000256" key="8">
    <source>
        <dbReference type="ARBA" id="ARBA00023136"/>
    </source>
</evidence>
<evidence type="ECO:0000256" key="10">
    <source>
        <dbReference type="SAM" id="Phobius"/>
    </source>
</evidence>
<keyword evidence="6" id="KW-0029">Amino-acid transport</keyword>
<feature type="domain" description="Amino acid transporter transmembrane" evidence="11">
    <location>
        <begin position="391"/>
        <end position="583"/>
    </location>
</feature>
<keyword evidence="7 10" id="KW-1133">Transmembrane helix</keyword>
<dbReference type="PANTHER" id="PTHR22950">
    <property type="entry name" value="AMINO ACID TRANSPORTER"/>
    <property type="match status" value="1"/>
</dbReference>
<evidence type="ECO:0000256" key="3">
    <source>
        <dbReference type="ARBA" id="ARBA00022448"/>
    </source>
</evidence>
<dbReference type="PANTHER" id="PTHR22950:SF678">
    <property type="entry name" value="VACUOLAR AMINO ACID TRANSPORTER 5-RELATED"/>
    <property type="match status" value="1"/>
</dbReference>
<protein>
    <submittedName>
        <fullName evidence="12">Amino acid transporter, transmembrane</fullName>
    </submittedName>
</protein>
<dbReference type="GO" id="GO:0061459">
    <property type="term" value="F:L-arginine transmembrane transporter activity"/>
    <property type="evidence" value="ECO:0007669"/>
    <property type="project" value="TreeGrafter"/>
</dbReference>
<evidence type="ECO:0000256" key="1">
    <source>
        <dbReference type="ARBA" id="ARBA00004128"/>
    </source>
</evidence>
<feature type="transmembrane region" description="Helical" evidence="10">
    <location>
        <begin position="427"/>
        <end position="452"/>
    </location>
</feature>
<dbReference type="OrthoDB" id="438545at2759"/>
<feature type="transmembrane region" description="Helical" evidence="10">
    <location>
        <begin position="301"/>
        <end position="322"/>
    </location>
</feature>
<feature type="transmembrane region" description="Helical" evidence="10">
    <location>
        <begin position="585"/>
        <end position="606"/>
    </location>
</feature>
<dbReference type="GO" id="GO:0015194">
    <property type="term" value="F:L-serine transmembrane transporter activity"/>
    <property type="evidence" value="ECO:0007669"/>
    <property type="project" value="TreeGrafter"/>
</dbReference>
<feature type="transmembrane region" description="Helical" evidence="10">
    <location>
        <begin position="523"/>
        <end position="544"/>
    </location>
</feature>
<evidence type="ECO:0000256" key="2">
    <source>
        <dbReference type="ARBA" id="ARBA00008066"/>
    </source>
</evidence>
<organism evidence="12 13">
    <name type="scientific">Nannochloropsis gaditana</name>
    <dbReference type="NCBI Taxonomy" id="72520"/>
    <lineage>
        <taxon>Eukaryota</taxon>
        <taxon>Sar</taxon>
        <taxon>Stramenopiles</taxon>
        <taxon>Ochrophyta</taxon>
        <taxon>Eustigmatophyceae</taxon>
        <taxon>Eustigmatales</taxon>
        <taxon>Monodopsidaceae</taxon>
        <taxon>Nannochloropsis</taxon>
    </lineage>
</organism>
<feature type="transmembrane region" description="Helical" evidence="10">
    <location>
        <begin position="137"/>
        <end position="161"/>
    </location>
</feature>
<evidence type="ECO:0000256" key="7">
    <source>
        <dbReference type="ARBA" id="ARBA00022989"/>
    </source>
</evidence>
<reference evidence="12 13" key="1">
    <citation type="journal article" date="2014" name="Mol. Plant">
        <title>Chromosome Scale Genome Assembly and Transcriptome Profiling of Nannochloropsis gaditana in Nitrogen Depletion.</title>
        <authorList>
            <person name="Corteggiani Carpinelli E."/>
            <person name="Telatin A."/>
            <person name="Vitulo N."/>
            <person name="Forcato C."/>
            <person name="D'Angelo M."/>
            <person name="Schiavon R."/>
            <person name="Vezzi A."/>
            <person name="Giacometti G.M."/>
            <person name="Morosinotto T."/>
            <person name="Valle G."/>
        </authorList>
    </citation>
    <scope>NUCLEOTIDE SEQUENCE [LARGE SCALE GENOMIC DNA]</scope>
    <source>
        <strain evidence="12 13">B-31</strain>
    </source>
</reference>
<feature type="region of interest" description="Disordered" evidence="9">
    <location>
        <begin position="97"/>
        <end position="130"/>
    </location>
</feature>
<evidence type="ECO:0000313" key="12">
    <source>
        <dbReference type="EMBL" id="EWM27314.1"/>
    </source>
</evidence>
<dbReference type="GO" id="GO:0005774">
    <property type="term" value="C:vacuolar membrane"/>
    <property type="evidence" value="ECO:0007669"/>
    <property type="project" value="UniProtKB-SubCell"/>
</dbReference>
<feature type="compositionally biased region" description="Acidic residues" evidence="9">
    <location>
        <begin position="102"/>
        <end position="112"/>
    </location>
</feature>
<proteinExistence type="inferred from homology"/>
<evidence type="ECO:0000256" key="5">
    <source>
        <dbReference type="ARBA" id="ARBA00022692"/>
    </source>
</evidence>
<feature type="transmembrane region" description="Helical" evidence="10">
    <location>
        <begin position="550"/>
        <end position="573"/>
    </location>
</feature>
<dbReference type="AlphaFoldDB" id="W7U3M9"/>
<dbReference type="EMBL" id="AZIL01000500">
    <property type="protein sequence ID" value="EWM27314.1"/>
    <property type="molecule type" value="Genomic_DNA"/>
</dbReference>
<comment type="similarity">
    <text evidence="2">Belongs to the amino acid/polyamine transporter 2 family.</text>
</comment>
<comment type="caution">
    <text evidence="12">The sequence shown here is derived from an EMBL/GenBank/DDBJ whole genome shotgun (WGS) entry which is preliminary data.</text>
</comment>
<gene>
    <name evidence="12" type="ORF">Naga_100453g2</name>
</gene>
<evidence type="ECO:0000259" key="11">
    <source>
        <dbReference type="Pfam" id="PF01490"/>
    </source>
</evidence>
<dbReference type="GO" id="GO:0005290">
    <property type="term" value="F:L-histidine transmembrane transporter activity"/>
    <property type="evidence" value="ECO:0007669"/>
    <property type="project" value="TreeGrafter"/>
</dbReference>
<keyword evidence="3" id="KW-0813">Transport</keyword>
<evidence type="ECO:0000313" key="13">
    <source>
        <dbReference type="Proteomes" id="UP000019335"/>
    </source>
</evidence>
<accession>W7U3M9</accession>
<dbReference type="GO" id="GO:0005313">
    <property type="term" value="F:L-glutamate transmembrane transporter activity"/>
    <property type="evidence" value="ECO:0007669"/>
    <property type="project" value="TreeGrafter"/>
</dbReference>
<keyword evidence="5 10" id="KW-0812">Transmembrane</keyword>
<dbReference type="GO" id="GO:0015189">
    <property type="term" value="F:L-lysine transmembrane transporter activity"/>
    <property type="evidence" value="ECO:0007669"/>
    <property type="project" value="TreeGrafter"/>
</dbReference>
<feature type="transmembrane region" description="Helical" evidence="10">
    <location>
        <begin position="277"/>
        <end position="294"/>
    </location>
</feature>
<dbReference type="Proteomes" id="UP000019335">
    <property type="component" value="Chromosome 7"/>
</dbReference>
<evidence type="ECO:0000256" key="4">
    <source>
        <dbReference type="ARBA" id="ARBA00022554"/>
    </source>
</evidence>
<feature type="transmembrane region" description="Helical" evidence="10">
    <location>
        <begin position="228"/>
        <end position="248"/>
    </location>
</feature>
<keyword evidence="13" id="KW-1185">Reference proteome</keyword>
<dbReference type="InterPro" id="IPR013057">
    <property type="entry name" value="AA_transpt_TM"/>
</dbReference>
<dbReference type="Pfam" id="PF01490">
    <property type="entry name" value="Aa_trans"/>
    <property type="match status" value="2"/>
</dbReference>
<evidence type="ECO:0000256" key="9">
    <source>
        <dbReference type="SAM" id="MobiDB-lite"/>
    </source>
</evidence>
<keyword evidence="8 10" id="KW-0472">Membrane</keyword>
<keyword evidence="4" id="KW-0926">Vacuole</keyword>
<comment type="subcellular location">
    <subcellularLocation>
        <location evidence="1">Vacuole membrane</location>
        <topology evidence="1">Multi-pass membrane protein</topology>
    </subcellularLocation>
</comment>
<feature type="transmembrane region" description="Helical" evidence="10">
    <location>
        <begin position="167"/>
        <end position="188"/>
    </location>
</feature>
<name>W7U3M9_9STRA</name>
<feature type="domain" description="Amino acid transporter transmembrane" evidence="11">
    <location>
        <begin position="137"/>
        <end position="322"/>
    </location>
</feature>
<dbReference type="GO" id="GO:0005302">
    <property type="term" value="F:L-tyrosine transmembrane transporter activity"/>
    <property type="evidence" value="ECO:0007669"/>
    <property type="project" value="TreeGrafter"/>
</dbReference>
<sequence length="609" mass="65268">MPPVGPLQLQLCGSFRVDAIHRFHAHSHTTEESLYITRKKNCGGEMPAGGEPLGGNEGYSQLVHYPPERDPPSSLVHDEEDVGNAWQMPFSPVVDLSRTPDLGEDEEEECLGEEGHTPQEQGSDLLLNPAPPKANQAAMWSCVAVLANNMMGAGILGLPYAVAQSGWLVGGSLLLLSAVLSGHGFDLLTRSARTIHQRSLSGPHVPPSRPRPASFYTLCQVCMPRGTVLVDATVAVKCFGVAISYLVIVGDLLPDVVKEARQHPLGGPPADVWEERWVWVTLAFLLVAPLSFASHLSALRFTSGISVGIVLVLTLVALLYAGQVLNPCQGTSFGVTRQPTPPPAMASVAATLGAVYPARSPHNRPRPSRPVLALAPPCRGPVKIAGTGPAILQVLPIFVYSYTAHQNFGLLCNELANPTPRRTRQTIMAATGLSLGVYLTLAFAAYLTYGAALQRDLLLSFPASLLSTSLRAALSVLVTFTYPLQAHPARTCLLALWALWAGEETHRSGRRESCPAPLSPPLVAFRATCVTLLFLAASLLIALLVQDLSLVLEIVGATGSTAVSYLLPGLLYFYAHPWPHFRRRLALGQVLVGLAVMITCLVAIVLRER</sequence>
<evidence type="ECO:0000256" key="6">
    <source>
        <dbReference type="ARBA" id="ARBA00022970"/>
    </source>
</evidence>